<dbReference type="InterPro" id="IPR015797">
    <property type="entry name" value="NUDIX_hydrolase-like_dom_sf"/>
</dbReference>
<dbReference type="Proteomes" id="UP000241771">
    <property type="component" value="Unassembled WGS sequence"/>
</dbReference>
<evidence type="ECO:0000259" key="7">
    <source>
        <dbReference type="PROSITE" id="PS51462"/>
    </source>
</evidence>
<dbReference type="InterPro" id="IPR045121">
    <property type="entry name" value="CoAse"/>
</dbReference>
<accession>A0A2T3NXZ4</accession>
<keyword evidence="3" id="KW-0479">Metal-binding</keyword>
<evidence type="ECO:0000256" key="3">
    <source>
        <dbReference type="ARBA" id="ARBA00022723"/>
    </source>
</evidence>
<keyword evidence="9" id="KW-1185">Reference proteome</keyword>
<dbReference type="PANTHER" id="PTHR12992:SF11">
    <property type="entry name" value="MITOCHONDRIAL COENZYME A DIPHOSPHATASE NUDT8"/>
    <property type="match status" value="1"/>
</dbReference>
<comment type="cofactor">
    <cofactor evidence="1">
        <name>Mn(2+)</name>
        <dbReference type="ChEBI" id="CHEBI:29035"/>
    </cofactor>
</comment>
<dbReference type="InterPro" id="IPR000086">
    <property type="entry name" value="NUDIX_hydrolase_dom"/>
</dbReference>
<sequence>MENQQHILTRFLLAPQANYDHSHQARIRQHIAPNSKLKQAAVLIPLVPRNSAYHVVFTRRALHLKHHPGQVSFPGGRYENSDIDLIDTALRETREETGILCNRDNIIGQLPALPTVSGYLVTPYLAIISPEYKPVLDPNEVDELFEAPLDYILNPVNIRTQKFTISGSLHNIYSIPFSKYSIWGATAQMLKLLSKQLWY</sequence>
<gene>
    <name evidence="8" type="ORF">C9I98_03995</name>
</gene>
<evidence type="ECO:0000313" key="8">
    <source>
        <dbReference type="EMBL" id="PSW21120.1"/>
    </source>
</evidence>
<keyword evidence="6" id="KW-0464">Manganese</keyword>
<comment type="cofactor">
    <cofactor evidence="2">
        <name>Mg(2+)</name>
        <dbReference type="ChEBI" id="CHEBI:18420"/>
    </cofactor>
</comment>
<keyword evidence="5" id="KW-0460">Magnesium</keyword>
<evidence type="ECO:0000256" key="1">
    <source>
        <dbReference type="ARBA" id="ARBA00001936"/>
    </source>
</evidence>
<evidence type="ECO:0000313" key="9">
    <source>
        <dbReference type="Proteomes" id="UP000241771"/>
    </source>
</evidence>
<dbReference type="NCBIfam" id="NF007980">
    <property type="entry name" value="PRK10707.1"/>
    <property type="match status" value="1"/>
</dbReference>
<proteinExistence type="predicted"/>
<dbReference type="PANTHER" id="PTHR12992">
    <property type="entry name" value="NUDIX HYDROLASE"/>
    <property type="match status" value="1"/>
</dbReference>
<keyword evidence="4" id="KW-0378">Hydrolase</keyword>
<dbReference type="OrthoDB" id="9802805at2"/>
<dbReference type="AlphaFoldDB" id="A0A2T3NXZ4"/>
<dbReference type="GO" id="GO:0010945">
    <property type="term" value="F:coenzyme A diphosphatase activity"/>
    <property type="evidence" value="ECO:0007669"/>
    <property type="project" value="InterPro"/>
</dbReference>
<evidence type="ECO:0000256" key="5">
    <source>
        <dbReference type="ARBA" id="ARBA00022842"/>
    </source>
</evidence>
<name>A0A2T3NXZ4_9GAMM</name>
<dbReference type="GO" id="GO:0046872">
    <property type="term" value="F:metal ion binding"/>
    <property type="evidence" value="ECO:0007669"/>
    <property type="project" value="UniProtKB-KW"/>
</dbReference>
<dbReference type="SUPFAM" id="SSF55811">
    <property type="entry name" value="Nudix"/>
    <property type="match status" value="1"/>
</dbReference>
<evidence type="ECO:0000256" key="2">
    <source>
        <dbReference type="ARBA" id="ARBA00001946"/>
    </source>
</evidence>
<dbReference type="EMBL" id="PYMA01000002">
    <property type="protein sequence ID" value="PSW21120.1"/>
    <property type="molecule type" value="Genomic_DNA"/>
</dbReference>
<comment type="caution">
    <text evidence="8">The sequence shown here is derived from an EMBL/GenBank/DDBJ whole genome shotgun (WGS) entry which is preliminary data.</text>
</comment>
<dbReference type="Pfam" id="PF00293">
    <property type="entry name" value="NUDIX"/>
    <property type="match status" value="1"/>
</dbReference>
<dbReference type="PROSITE" id="PS51462">
    <property type="entry name" value="NUDIX"/>
    <property type="match status" value="1"/>
</dbReference>
<dbReference type="Gene3D" id="3.90.79.10">
    <property type="entry name" value="Nucleoside Triphosphate Pyrophosphohydrolase"/>
    <property type="match status" value="1"/>
</dbReference>
<feature type="domain" description="Nudix hydrolase" evidence="7">
    <location>
        <begin position="37"/>
        <end position="169"/>
    </location>
</feature>
<protein>
    <submittedName>
        <fullName evidence="8">CoA pyrophosphatase</fullName>
    </submittedName>
</protein>
<organism evidence="8 9">
    <name type="scientific">Photobacterium sanctipauli</name>
    <dbReference type="NCBI Taxonomy" id="1342794"/>
    <lineage>
        <taxon>Bacteria</taxon>
        <taxon>Pseudomonadati</taxon>
        <taxon>Pseudomonadota</taxon>
        <taxon>Gammaproteobacteria</taxon>
        <taxon>Vibrionales</taxon>
        <taxon>Vibrionaceae</taxon>
        <taxon>Photobacterium</taxon>
    </lineage>
</organism>
<evidence type="ECO:0000256" key="6">
    <source>
        <dbReference type="ARBA" id="ARBA00023211"/>
    </source>
</evidence>
<dbReference type="CDD" id="cd03426">
    <property type="entry name" value="NUDIX_CoAse_Nudt7"/>
    <property type="match status" value="1"/>
</dbReference>
<reference evidence="8 9" key="1">
    <citation type="submission" date="2018-01" db="EMBL/GenBank/DDBJ databases">
        <title>Whole genome sequencing of Histamine producing bacteria.</title>
        <authorList>
            <person name="Butler K."/>
        </authorList>
    </citation>
    <scope>NUCLEOTIDE SEQUENCE [LARGE SCALE GENOMIC DNA]</scope>
    <source>
        <strain evidence="8 9">DSM 100436</strain>
    </source>
</reference>
<evidence type="ECO:0000256" key="4">
    <source>
        <dbReference type="ARBA" id="ARBA00022801"/>
    </source>
</evidence>
<dbReference type="RefSeq" id="WP_036818738.1">
    <property type="nucleotide sequence ID" value="NZ_JGVO01000166.1"/>
</dbReference>